<name>A0AAV1EHQ3_XYRNO</name>
<dbReference type="Proteomes" id="UP001178508">
    <property type="component" value="Unassembled WGS sequence"/>
</dbReference>
<keyword evidence="2" id="KW-1015">Disulfide bond</keyword>
<evidence type="ECO:0000313" key="7">
    <source>
        <dbReference type="Proteomes" id="UP001178508"/>
    </source>
</evidence>
<feature type="transmembrane region" description="Helical" evidence="4">
    <location>
        <begin position="390"/>
        <end position="412"/>
    </location>
</feature>
<organism evidence="6 7">
    <name type="scientific">Xyrichtys novacula</name>
    <name type="common">Pearly razorfish</name>
    <name type="synonym">Hemipteronotus novacula</name>
    <dbReference type="NCBI Taxonomy" id="13765"/>
    <lineage>
        <taxon>Eukaryota</taxon>
        <taxon>Metazoa</taxon>
        <taxon>Chordata</taxon>
        <taxon>Craniata</taxon>
        <taxon>Vertebrata</taxon>
        <taxon>Euteleostomi</taxon>
        <taxon>Actinopterygii</taxon>
        <taxon>Neopterygii</taxon>
        <taxon>Teleostei</taxon>
        <taxon>Neoteleostei</taxon>
        <taxon>Acanthomorphata</taxon>
        <taxon>Eupercaria</taxon>
        <taxon>Labriformes</taxon>
        <taxon>Labridae</taxon>
        <taxon>Xyrichtys</taxon>
    </lineage>
</organism>
<protein>
    <submittedName>
        <fullName evidence="6">Fc receptor-like protein 5</fullName>
    </submittedName>
</protein>
<feature type="domain" description="Ig-like" evidence="5">
    <location>
        <begin position="296"/>
        <end position="376"/>
    </location>
</feature>
<dbReference type="InterPro" id="IPR003598">
    <property type="entry name" value="Ig_sub2"/>
</dbReference>
<gene>
    <name evidence="6" type="ORF">XNOV1_A007657</name>
</gene>
<keyword evidence="4" id="KW-0472">Membrane</keyword>
<evidence type="ECO:0000259" key="5">
    <source>
        <dbReference type="PROSITE" id="PS50835"/>
    </source>
</evidence>
<keyword evidence="6" id="KW-0675">Receptor</keyword>
<dbReference type="SUPFAM" id="SSF48726">
    <property type="entry name" value="Immunoglobulin"/>
    <property type="match status" value="2"/>
</dbReference>
<evidence type="ECO:0000256" key="4">
    <source>
        <dbReference type="SAM" id="Phobius"/>
    </source>
</evidence>
<dbReference type="PROSITE" id="PS50835">
    <property type="entry name" value="IG_LIKE"/>
    <property type="match status" value="2"/>
</dbReference>
<dbReference type="GO" id="GO:0009897">
    <property type="term" value="C:external side of plasma membrane"/>
    <property type="evidence" value="ECO:0007669"/>
    <property type="project" value="TreeGrafter"/>
</dbReference>
<dbReference type="GO" id="GO:0004888">
    <property type="term" value="F:transmembrane signaling receptor activity"/>
    <property type="evidence" value="ECO:0007669"/>
    <property type="project" value="TreeGrafter"/>
</dbReference>
<evidence type="ECO:0000256" key="1">
    <source>
        <dbReference type="ARBA" id="ARBA00022729"/>
    </source>
</evidence>
<dbReference type="SMART" id="SM00409">
    <property type="entry name" value="IG"/>
    <property type="match status" value="4"/>
</dbReference>
<keyword evidence="4" id="KW-1133">Transmembrane helix</keyword>
<dbReference type="SMART" id="SM00408">
    <property type="entry name" value="IGc2"/>
    <property type="match status" value="2"/>
</dbReference>
<dbReference type="EMBL" id="CAUIWU010000006">
    <property type="protein sequence ID" value="CAJ1048249.1"/>
    <property type="molecule type" value="Genomic_DNA"/>
</dbReference>
<keyword evidence="4" id="KW-0812">Transmembrane</keyword>
<keyword evidence="7" id="KW-1185">Reference proteome</keyword>
<dbReference type="InterPro" id="IPR050488">
    <property type="entry name" value="Ig_Fc_receptor"/>
</dbReference>
<reference evidence="6" key="1">
    <citation type="submission" date="2023-08" db="EMBL/GenBank/DDBJ databases">
        <authorList>
            <person name="Alioto T."/>
            <person name="Alioto T."/>
            <person name="Gomez Garrido J."/>
        </authorList>
    </citation>
    <scope>NUCLEOTIDE SEQUENCE</scope>
</reference>
<comment type="caution">
    <text evidence="6">The sequence shown here is derived from an EMBL/GenBank/DDBJ whole genome shotgun (WGS) entry which is preliminary data.</text>
</comment>
<keyword evidence="1" id="KW-0732">Signal</keyword>
<feature type="domain" description="Ig-like" evidence="5">
    <location>
        <begin position="126"/>
        <end position="205"/>
    </location>
</feature>
<evidence type="ECO:0000313" key="6">
    <source>
        <dbReference type="EMBL" id="CAJ1048249.1"/>
    </source>
</evidence>
<accession>A0AAV1EHQ3</accession>
<dbReference type="InterPro" id="IPR036179">
    <property type="entry name" value="Ig-like_dom_sf"/>
</dbReference>
<dbReference type="PANTHER" id="PTHR11481">
    <property type="entry name" value="IMMUNOGLOBULIN FC RECEPTOR"/>
    <property type="match status" value="1"/>
</dbReference>
<feature type="region of interest" description="Disordered" evidence="3">
    <location>
        <begin position="455"/>
        <end position="563"/>
    </location>
</feature>
<evidence type="ECO:0000256" key="3">
    <source>
        <dbReference type="SAM" id="MobiDB-lite"/>
    </source>
</evidence>
<dbReference type="Gene3D" id="2.60.40.10">
    <property type="entry name" value="Immunoglobulins"/>
    <property type="match status" value="4"/>
</dbReference>
<evidence type="ECO:0000256" key="2">
    <source>
        <dbReference type="ARBA" id="ARBA00023157"/>
    </source>
</evidence>
<feature type="compositionally biased region" description="Basic and acidic residues" evidence="3">
    <location>
        <begin position="514"/>
        <end position="523"/>
    </location>
</feature>
<dbReference type="InterPro" id="IPR013783">
    <property type="entry name" value="Ig-like_fold"/>
</dbReference>
<proteinExistence type="predicted"/>
<dbReference type="InterPro" id="IPR007110">
    <property type="entry name" value="Ig-like_dom"/>
</dbReference>
<dbReference type="PANTHER" id="PTHR11481:SF64">
    <property type="entry name" value="FC RECEPTOR-LIKE PROTEIN 4"/>
    <property type="match status" value="1"/>
</dbReference>
<dbReference type="Pfam" id="PF13927">
    <property type="entry name" value="Ig_3"/>
    <property type="match status" value="1"/>
</dbReference>
<dbReference type="GO" id="GO:0007166">
    <property type="term" value="P:cell surface receptor signaling pathway"/>
    <property type="evidence" value="ECO:0007669"/>
    <property type="project" value="TreeGrafter"/>
</dbReference>
<dbReference type="InterPro" id="IPR003599">
    <property type="entry name" value="Ig_sub"/>
</dbReference>
<sequence>MFSQQQDDMEVTALCIRLILTLLFLLVEDIYSVKTNADFPQVDPNQQQFFEYEPIEISCEGLMGSRGWRVMKRVKRVIQTCSIWWETSTGPCKIQNAVPSFDSGEYWCEIGAQRSNSINITVSAGPVILEIPVLPVMEGDNVTLTCRNKLLSSNFTSQFFKDGLLMDSSSTGTMTIHGVSRLDEGLYKCSISEAGESPESWLKVRDAAFPRVVPKQQQFFEYDPIEISCEGLMGSRGWRVMKKVKGVIQTCSGEWETSTGPCEIQNAVPSFDSGEYWCEIGAKRSNSVNITVSAGPVILEIPVLPVVEGDNVTLTCRDSEPSSPNFTSQFFKDGLFMDSSSTGTMTIHGISRSNEGLYKCSISEAGESPQSWLKVREVHEEEPWFFQPSMLQICIGAGLFLMIILLLMVGFLGHKKRQTVLPVLETSPPSVQPPPSPQTVTVEACVGDSMQTTYSFANKPRKKKNKASEEASTDESVHATYAFVKRPGNTEKASEEVGPDEPIHMTYSLVTRPRQTDASEEARQGASMETTYASLKKPFKKKKIKKGQESSSSPTGPVPSAVY</sequence>
<dbReference type="GO" id="GO:0006955">
    <property type="term" value="P:immune response"/>
    <property type="evidence" value="ECO:0007669"/>
    <property type="project" value="TreeGrafter"/>
</dbReference>
<dbReference type="AlphaFoldDB" id="A0AAV1EHQ3"/>